<dbReference type="Pfam" id="PF01852">
    <property type="entry name" value="START"/>
    <property type="match status" value="1"/>
</dbReference>
<dbReference type="InterPro" id="IPR002913">
    <property type="entry name" value="START_lipid-bd_dom"/>
</dbReference>
<feature type="domain" description="START" evidence="6">
    <location>
        <begin position="129"/>
        <end position="402"/>
    </location>
</feature>
<keyword evidence="3 8" id="KW-0371">Homeobox</keyword>
<keyword evidence="2 8" id="KW-0238">DNA-binding</keyword>
<dbReference type="Proteomes" id="UP001652623">
    <property type="component" value="Chromosome 1"/>
</dbReference>
<dbReference type="RefSeq" id="XP_048322646.2">
    <property type="nucleotide sequence ID" value="XM_048466689.2"/>
</dbReference>
<organism evidence="7 8">
    <name type="scientific">Ziziphus jujuba</name>
    <name type="common">Chinese jujube</name>
    <name type="synonym">Ziziphus sativa</name>
    <dbReference type="NCBI Taxonomy" id="326968"/>
    <lineage>
        <taxon>Eukaryota</taxon>
        <taxon>Viridiplantae</taxon>
        <taxon>Streptophyta</taxon>
        <taxon>Embryophyta</taxon>
        <taxon>Tracheophyta</taxon>
        <taxon>Spermatophyta</taxon>
        <taxon>Magnoliopsida</taxon>
        <taxon>eudicotyledons</taxon>
        <taxon>Gunneridae</taxon>
        <taxon>Pentapetalae</taxon>
        <taxon>rosids</taxon>
        <taxon>fabids</taxon>
        <taxon>Rosales</taxon>
        <taxon>Rhamnaceae</taxon>
        <taxon>Paliureae</taxon>
        <taxon>Ziziphus</taxon>
    </lineage>
</organism>
<reference evidence="7" key="1">
    <citation type="submission" date="2025-05" db="UniProtKB">
        <authorList>
            <consortium name="RefSeq"/>
        </authorList>
    </citation>
    <scope>NUCLEOTIDE SEQUENCE [LARGE SCALE GENOMIC DNA]</scope>
</reference>
<dbReference type="PANTHER" id="PTHR45654">
    <property type="entry name" value="HOMEOBOX-LEUCINE ZIPPER PROTEIN MERISTEM L1"/>
    <property type="match status" value="1"/>
</dbReference>
<sequence length="654" mass="72684">MPRIRGTSSDFLNTEEGDDDLEVFDQCPNNYQEHHHFDNLDEASSATPGNNKEVQGQSLLDPCIDQQPQVTDNISLNDNNEDVASHSLTYSQSPIPPPIIIVDGLRLFSPRQGNTHRASDLLIAVSANAKVNRNKIIEVAVDSMEELTRMALVGEPLWKFDKKRNAEVLNDIEYMREYGHIHATLMEIMRMVEVGEPQSLPNLDSSSESSIESEYKPTLLPKEAGQESLYSEASRDSAYFKMSASSFVELLMDLKQWSSLFSNIVSRAMVLGVLSSSGFQRNYDGTIQVMTAEFHASTPFIPHRESYFARYCKQLNHEMWGVVDVSLENLFPYPSTVFRRRPSGCLIKDMPNGCSKVIWVEHVQVDSNLVPYIFKPVVTSGFVFGARRWIDTVVRQCERFEALITPSTPNANGVFIPQPGRTSLLKLSERMMRSFFADVGGGTLNNWTSLPLSCAEGIKVMAKNSMDDPGKPPGTTLVFATSLGLSAPPKKLFNFLRQGDSRPKWDILSHGLSVNEVAYIHNGRDPLNRVSIMQVNASQNRVHMLYLQESRTDNTGSYVVYAPVEVSAMSMVFNGGNPDYVHILPSGFAILPDTDINQMNGETAGCGSLLTVAFHVVDRASTLDFIPLSSVNTIYHVITDTAMSIKAAVMSNNL</sequence>
<protein>
    <submittedName>
        <fullName evidence="8">Homeobox-leucine zipper protein ROC2 isoform X1</fullName>
    </submittedName>
</protein>
<evidence type="ECO:0000313" key="7">
    <source>
        <dbReference type="Proteomes" id="UP001652623"/>
    </source>
</evidence>
<dbReference type="CDD" id="cd08875">
    <property type="entry name" value="START_ArGLABRA2_like"/>
    <property type="match status" value="1"/>
</dbReference>
<evidence type="ECO:0000313" key="8">
    <source>
        <dbReference type="RefSeq" id="XP_048322646.2"/>
    </source>
</evidence>
<dbReference type="Gene3D" id="3.30.530.20">
    <property type="match status" value="1"/>
</dbReference>
<dbReference type="GO" id="GO:0003677">
    <property type="term" value="F:DNA binding"/>
    <property type="evidence" value="ECO:0007669"/>
    <property type="project" value="UniProtKB-KW"/>
</dbReference>
<proteinExistence type="predicted"/>
<dbReference type="Pfam" id="PF25797">
    <property type="entry name" value="PDF2_C"/>
    <property type="match status" value="1"/>
</dbReference>
<reference evidence="8" key="2">
    <citation type="submission" date="2025-08" db="UniProtKB">
        <authorList>
            <consortium name="RefSeq"/>
        </authorList>
    </citation>
    <scope>IDENTIFICATION</scope>
    <source>
        <tissue evidence="8">Seedling</tissue>
    </source>
</reference>
<keyword evidence="5" id="KW-0539">Nucleus</keyword>
<evidence type="ECO:0000256" key="4">
    <source>
        <dbReference type="ARBA" id="ARBA00023163"/>
    </source>
</evidence>
<gene>
    <name evidence="8" type="primary">LOC112490642</name>
</gene>
<dbReference type="InterPro" id="IPR057993">
    <property type="entry name" value="HD-Zip_IV_C"/>
</dbReference>
<dbReference type="InterPro" id="IPR023393">
    <property type="entry name" value="START-like_dom_sf"/>
</dbReference>
<evidence type="ECO:0000256" key="2">
    <source>
        <dbReference type="ARBA" id="ARBA00023125"/>
    </source>
</evidence>
<keyword evidence="7" id="KW-1185">Reference proteome</keyword>
<dbReference type="PROSITE" id="PS50848">
    <property type="entry name" value="START"/>
    <property type="match status" value="1"/>
</dbReference>
<evidence type="ECO:0000259" key="6">
    <source>
        <dbReference type="PROSITE" id="PS50848"/>
    </source>
</evidence>
<accession>A0ABM3I7X5</accession>
<evidence type="ECO:0000256" key="3">
    <source>
        <dbReference type="ARBA" id="ARBA00023155"/>
    </source>
</evidence>
<evidence type="ECO:0000256" key="1">
    <source>
        <dbReference type="ARBA" id="ARBA00023015"/>
    </source>
</evidence>
<name>A0ABM3I7X5_ZIZJJ</name>
<dbReference type="SUPFAM" id="SSF55961">
    <property type="entry name" value="Bet v1-like"/>
    <property type="match status" value="2"/>
</dbReference>
<dbReference type="SMART" id="SM00234">
    <property type="entry name" value="START"/>
    <property type="match status" value="1"/>
</dbReference>
<keyword evidence="4" id="KW-0804">Transcription</keyword>
<dbReference type="PANTHER" id="PTHR45654:SF48">
    <property type="entry name" value="START DOMAIN-CONTAINING PROTEIN"/>
    <property type="match status" value="1"/>
</dbReference>
<keyword evidence="1" id="KW-0805">Transcription regulation</keyword>
<dbReference type="InterPro" id="IPR042160">
    <property type="entry name" value="HD-Zip_IV"/>
</dbReference>
<evidence type="ECO:0000256" key="5">
    <source>
        <dbReference type="ARBA" id="ARBA00023242"/>
    </source>
</evidence>
<dbReference type="GeneID" id="112490642"/>